<comment type="similarity">
    <text evidence="1">Belongs to the UPF0161 family.</text>
</comment>
<dbReference type="SMART" id="SM01234">
    <property type="entry name" value="Haemolytic"/>
    <property type="match status" value="1"/>
</dbReference>
<sequence>MGKVILIFLINIYRQYISPLFPPSCRFQPTCSQYAIAAISTFGVWRGSYLAIKRILRCHPFHPGGYDPVPSSLEELLLNNKKKAKDKGQR</sequence>
<dbReference type="AlphaFoldDB" id="A0AAF0Z9E2"/>
<dbReference type="GO" id="GO:0005886">
    <property type="term" value="C:plasma membrane"/>
    <property type="evidence" value="ECO:0007669"/>
    <property type="project" value="UniProtKB-SubCell"/>
</dbReference>
<dbReference type="RefSeq" id="WP_015218016.1">
    <property type="nucleotide sequence ID" value="NZ_CP138348.1"/>
</dbReference>
<name>A0AAF0Z9E2_9CHRO</name>
<proteinExistence type="inferred from homology"/>
<dbReference type="EMBL" id="CP138348">
    <property type="protein sequence ID" value="WPF88816.1"/>
    <property type="molecule type" value="Genomic_DNA"/>
</dbReference>
<dbReference type="InterPro" id="IPR002696">
    <property type="entry name" value="Membr_insert_effic_factor_YidD"/>
</dbReference>
<gene>
    <name evidence="2" type="primary">yidD</name>
    <name evidence="2" type="ORF">SAY89_00655</name>
</gene>
<dbReference type="NCBIfam" id="TIGR00278">
    <property type="entry name" value="membrane protein insertion efficiency factor YidD"/>
    <property type="match status" value="1"/>
</dbReference>
<accession>A0AAF0Z9E2</accession>
<reference evidence="2" key="1">
    <citation type="submission" date="2023-11" db="EMBL/GenBank/DDBJ databases">
        <title>Genome sequence of Cyanobacterium aponinum BCRC AL20115.</title>
        <authorList>
            <person name="Chang H.-Y."/>
            <person name="Lin K.-M."/>
            <person name="Hsueh H.-T."/>
            <person name="Chu H.-A."/>
            <person name="Kuo C.-H."/>
        </authorList>
    </citation>
    <scope>NUCLEOTIDE SEQUENCE</scope>
    <source>
        <strain evidence="2">AL20115</strain>
    </source>
</reference>
<protein>
    <recommendedName>
        <fullName evidence="1">Putative membrane protein insertion efficiency factor</fullName>
    </recommendedName>
</protein>
<dbReference type="PANTHER" id="PTHR33383">
    <property type="entry name" value="MEMBRANE PROTEIN INSERTION EFFICIENCY FACTOR-RELATED"/>
    <property type="match status" value="1"/>
</dbReference>
<comment type="function">
    <text evidence="1">Could be involved in insertion of integral membrane proteins into the membrane.</text>
</comment>
<evidence type="ECO:0000313" key="2">
    <source>
        <dbReference type="EMBL" id="WPF88816.1"/>
    </source>
</evidence>
<organism evidence="2">
    <name type="scientific">Cyanobacterium aponinum AL20115</name>
    <dbReference type="NCBI Taxonomy" id="3090662"/>
    <lineage>
        <taxon>Bacteria</taxon>
        <taxon>Bacillati</taxon>
        <taxon>Cyanobacteriota</taxon>
        <taxon>Cyanophyceae</taxon>
        <taxon>Oscillatoriophycideae</taxon>
        <taxon>Chroococcales</taxon>
        <taxon>Geminocystaceae</taxon>
        <taxon>Cyanobacterium</taxon>
    </lineage>
</organism>
<dbReference type="PANTHER" id="PTHR33383:SF1">
    <property type="entry name" value="MEMBRANE PROTEIN INSERTION EFFICIENCY FACTOR-RELATED"/>
    <property type="match status" value="1"/>
</dbReference>
<keyword evidence="1" id="KW-1003">Cell membrane</keyword>
<comment type="subcellular location">
    <subcellularLocation>
        <location evidence="1">Cell membrane</location>
        <topology evidence="1">Peripheral membrane protein</topology>
        <orientation evidence="1">Cytoplasmic side</orientation>
    </subcellularLocation>
</comment>
<evidence type="ECO:0000256" key="1">
    <source>
        <dbReference type="HAMAP-Rule" id="MF_00386"/>
    </source>
</evidence>
<dbReference type="Pfam" id="PF01809">
    <property type="entry name" value="YidD"/>
    <property type="match status" value="1"/>
</dbReference>
<keyword evidence="1" id="KW-0472">Membrane</keyword>
<dbReference type="HAMAP" id="MF_00386">
    <property type="entry name" value="UPF0161_YidD"/>
    <property type="match status" value="1"/>
</dbReference>